<proteinExistence type="inferred from homology"/>
<keyword evidence="3" id="KW-1185">Reference proteome</keyword>
<dbReference type="EMBL" id="JAUIZM010000002">
    <property type="protein sequence ID" value="KAK1398210.1"/>
    <property type="molecule type" value="Genomic_DNA"/>
</dbReference>
<dbReference type="InterPro" id="IPR047173">
    <property type="entry name" value="STRAD_A/B-like"/>
</dbReference>
<evidence type="ECO:0000313" key="2">
    <source>
        <dbReference type="EMBL" id="KAK1398210.1"/>
    </source>
</evidence>
<dbReference type="GO" id="GO:0043539">
    <property type="term" value="F:protein serine/threonine kinase activator activity"/>
    <property type="evidence" value="ECO:0007669"/>
    <property type="project" value="InterPro"/>
</dbReference>
<accession>A0AAD8J5J5</accession>
<dbReference type="PANTHER" id="PTHR48014">
    <property type="entry name" value="SERINE/THREONINE-PROTEIN KINASE FRAY2"/>
    <property type="match status" value="1"/>
</dbReference>
<dbReference type="PANTHER" id="PTHR48014:SF10">
    <property type="entry name" value="PROTEIN KINASE SUPERFAMILY PROTEIN"/>
    <property type="match status" value="1"/>
</dbReference>
<evidence type="ECO:0000313" key="3">
    <source>
        <dbReference type="Proteomes" id="UP001237642"/>
    </source>
</evidence>
<organism evidence="2 3">
    <name type="scientific">Heracleum sosnowskyi</name>
    <dbReference type="NCBI Taxonomy" id="360622"/>
    <lineage>
        <taxon>Eukaryota</taxon>
        <taxon>Viridiplantae</taxon>
        <taxon>Streptophyta</taxon>
        <taxon>Embryophyta</taxon>
        <taxon>Tracheophyta</taxon>
        <taxon>Spermatophyta</taxon>
        <taxon>Magnoliopsida</taxon>
        <taxon>eudicotyledons</taxon>
        <taxon>Gunneridae</taxon>
        <taxon>Pentapetalae</taxon>
        <taxon>asterids</taxon>
        <taxon>campanulids</taxon>
        <taxon>Apiales</taxon>
        <taxon>Apiaceae</taxon>
        <taxon>Apioideae</taxon>
        <taxon>apioid superclade</taxon>
        <taxon>Tordylieae</taxon>
        <taxon>Tordyliinae</taxon>
        <taxon>Heracleum</taxon>
    </lineage>
</organism>
<protein>
    <submittedName>
        <fullName evidence="2">Uncharacterized protein</fullName>
    </submittedName>
</protein>
<sequence>MWVAFTIVPKGVIFPLSDFMRQQEAKEADFLVQNKALYGDKEQLSQQEYIRGISAWNFNLEDLKNQAALIQDYDISNIEESSVSGKLIDWHDEDGFPAENPSPEIVDQAEAAPHFQASLIPLH</sequence>
<gene>
    <name evidence="2" type="ORF">POM88_008073</name>
</gene>
<comment type="similarity">
    <text evidence="1">Belongs to the protein kinase superfamily. STE Ser/Thr protein kinase family. STE20 subfamily.</text>
</comment>
<dbReference type="AlphaFoldDB" id="A0AAD8J5J5"/>
<reference evidence="2" key="2">
    <citation type="submission" date="2023-05" db="EMBL/GenBank/DDBJ databases">
        <authorList>
            <person name="Schelkunov M.I."/>
        </authorList>
    </citation>
    <scope>NUCLEOTIDE SEQUENCE</scope>
    <source>
        <strain evidence="2">Hsosn_3</strain>
        <tissue evidence="2">Leaf</tissue>
    </source>
</reference>
<dbReference type="Proteomes" id="UP001237642">
    <property type="component" value="Unassembled WGS sequence"/>
</dbReference>
<reference evidence="2" key="1">
    <citation type="submission" date="2023-02" db="EMBL/GenBank/DDBJ databases">
        <title>Genome of toxic invasive species Heracleum sosnowskyi carries increased number of genes despite the absence of recent whole-genome duplications.</title>
        <authorList>
            <person name="Schelkunov M."/>
            <person name="Shtratnikova V."/>
            <person name="Makarenko M."/>
            <person name="Klepikova A."/>
            <person name="Omelchenko D."/>
            <person name="Novikova G."/>
            <person name="Obukhova E."/>
            <person name="Bogdanov V."/>
            <person name="Penin A."/>
            <person name="Logacheva M."/>
        </authorList>
    </citation>
    <scope>NUCLEOTIDE SEQUENCE</scope>
    <source>
        <strain evidence="2">Hsosn_3</strain>
        <tissue evidence="2">Leaf</tissue>
    </source>
</reference>
<name>A0AAD8J5J5_9APIA</name>
<evidence type="ECO:0000256" key="1">
    <source>
        <dbReference type="ARBA" id="ARBA00008874"/>
    </source>
</evidence>
<comment type="caution">
    <text evidence="2">The sequence shown here is derived from an EMBL/GenBank/DDBJ whole genome shotgun (WGS) entry which is preliminary data.</text>
</comment>